<sequence length="408" mass="42847">MSKFNWIDGGSVTSVPGFRAAGVTAGFKRSGAPDFAMIASDVPANFAGAFTSCTFAAAPVQVCRKRVLESEYLRAAAINSGNANACTGATGIANAERTCELVAVRLGVKPEEVAVSSTGRIGVQMPMATIERGIDLAAAALSDKGGPTAAEAIMTTDTVPKSVALQLEIGGKTVTIGAMTKGAGMIDPAMTVPHATMLCYITTDVKADNALLRDMIGANVADSFNRITVDGDMSTNDTTIVMANGLSGIELKAGTPEAALFQEALLTVMQDLARRMVMDGEGATKFVTVKVVHSRSKENAKLCAEAVANSLLCKTAWFGGDPNWGRVVAALGYSGATFDPDKTDIYYDGMPVVRQGGDAGTPESALCGIVKQREFTVLVDQNEGDAEYWVWTSDISYEYVKINADYHT</sequence>
<dbReference type="PANTHER" id="PTHR23100:SF0">
    <property type="entry name" value="ARGININE BIOSYNTHESIS BIFUNCTIONAL PROTEIN ARGJ, MITOCHONDRIAL"/>
    <property type="match status" value="1"/>
</dbReference>
<reference evidence="9 12" key="2">
    <citation type="submission" date="2020-04" db="EMBL/GenBank/DDBJ databases">
        <authorList>
            <person name="Hitch T.C.A."/>
            <person name="Wylensek D."/>
            <person name="Clavel T."/>
        </authorList>
    </citation>
    <scope>NUCLEOTIDE SEQUENCE [LARGE SCALE GENOMIC DNA]</scope>
    <source>
        <strain evidence="9 12">COR2-253-APC-1A</strain>
    </source>
</reference>
<accession>A0A2U1BA42</accession>
<dbReference type="Proteomes" id="UP000576225">
    <property type="component" value="Unassembled WGS sequence"/>
</dbReference>
<dbReference type="OrthoDB" id="9804242at2"/>
<dbReference type="RefSeq" id="WP_116882566.1">
    <property type="nucleotide sequence ID" value="NZ_CABMMC010000276.1"/>
</dbReference>
<dbReference type="FunFam" id="3.60.70.12:FF:000001">
    <property type="entry name" value="Arginine biosynthesis bifunctional protein ArgJ, chloroplastic"/>
    <property type="match status" value="1"/>
</dbReference>
<evidence type="ECO:0000256" key="3">
    <source>
        <dbReference type="ARBA" id="ARBA00022571"/>
    </source>
</evidence>
<dbReference type="NCBIfam" id="TIGR00120">
    <property type="entry name" value="ArgJ"/>
    <property type="match status" value="1"/>
</dbReference>
<comment type="caution">
    <text evidence="10">The sequence shown here is derived from an EMBL/GenBank/DDBJ whole genome shotgun (WGS) entry which is preliminary data.</text>
</comment>
<evidence type="ECO:0000256" key="7">
    <source>
        <dbReference type="ARBA" id="ARBA00023315"/>
    </source>
</evidence>
<feature type="active site" description="Nucleophile" evidence="8">
    <location>
        <position position="196"/>
    </location>
</feature>
<dbReference type="GO" id="GO:0006526">
    <property type="term" value="P:L-arginine biosynthetic process"/>
    <property type="evidence" value="ECO:0007669"/>
    <property type="project" value="UniProtKB-UniRule"/>
</dbReference>
<keyword evidence="8" id="KW-0511">Multifunctional enzyme</keyword>
<feature type="binding site" evidence="8">
    <location>
        <position position="403"/>
    </location>
    <ligand>
        <name>substrate</name>
    </ligand>
</feature>
<dbReference type="Gene3D" id="3.10.20.340">
    <property type="entry name" value="ArgJ beta chain, C-terminal domain"/>
    <property type="match status" value="1"/>
</dbReference>
<dbReference type="InterPro" id="IPR002813">
    <property type="entry name" value="Arg_biosynth_ArgJ"/>
</dbReference>
<evidence type="ECO:0000256" key="1">
    <source>
        <dbReference type="ARBA" id="ARBA00006774"/>
    </source>
</evidence>
<dbReference type="EC" id="2.3.1.35" evidence="8"/>
<comment type="subunit">
    <text evidence="2 8">Heterotetramer of two alpha and two beta chains.</text>
</comment>
<comment type="subcellular location">
    <subcellularLocation>
        <location evidence="8">Cytoplasm</location>
    </subcellularLocation>
</comment>
<feature type="site" description="Involved in the stabilization of negative charge on the oxyanion by the formation of the oxyanion hole" evidence="8">
    <location>
        <position position="118"/>
    </location>
</feature>
<dbReference type="AlphaFoldDB" id="A0A2U1BA42"/>
<comment type="pathway">
    <text evidence="8">Amino-acid biosynthesis; L-arginine biosynthesis; L-ornithine and N-acetyl-L-glutamate from L-glutamate and N(2)-acetyl-L-ornithine (cyclic): step 1/1.</text>
</comment>
<reference evidence="10 11" key="1">
    <citation type="submission" date="2018-04" db="EMBL/GenBank/DDBJ databases">
        <title>Genomic Encyclopedia of Type Strains, Phase IV (KMG-IV): sequencing the most valuable type-strain genomes for metagenomic binning, comparative biology and taxonomic classification.</title>
        <authorList>
            <person name="Goeker M."/>
        </authorList>
    </citation>
    <scope>NUCLEOTIDE SEQUENCE [LARGE SCALE GENOMIC DNA]</scope>
    <source>
        <strain evidence="10 11">DSM 14823</strain>
    </source>
</reference>
<keyword evidence="7 8" id="KW-0012">Acyltransferase</keyword>
<dbReference type="GO" id="GO:0004042">
    <property type="term" value="F:L-glutamate N-acetyltransferase activity"/>
    <property type="evidence" value="ECO:0007669"/>
    <property type="project" value="UniProtKB-UniRule"/>
</dbReference>
<dbReference type="CDD" id="cd02152">
    <property type="entry name" value="OAT"/>
    <property type="match status" value="1"/>
</dbReference>
<name>A0A2U1BA42_9BACT</name>
<keyword evidence="11" id="KW-1185">Reference proteome</keyword>
<evidence type="ECO:0000313" key="9">
    <source>
        <dbReference type="EMBL" id="NMD87654.1"/>
    </source>
</evidence>
<feature type="site" description="Cleavage; by autolysis" evidence="8">
    <location>
        <begin position="195"/>
        <end position="196"/>
    </location>
</feature>
<keyword evidence="4 8" id="KW-0028">Amino-acid biosynthesis</keyword>
<feature type="binding site" evidence="8">
    <location>
        <position position="196"/>
    </location>
    <ligand>
        <name>substrate</name>
    </ligand>
</feature>
<dbReference type="GO" id="GO:0006592">
    <property type="term" value="P:ornithine biosynthetic process"/>
    <property type="evidence" value="ECO:0007669"/>
    <property type="project" value="TreeGrafter"/>
</dbReference>
<comment type="pathway">
    <text evidence="8">Amino-acid biosynthesis; L-arginine biosynthesis; N(2)-acetyl-L-ornithine from L-glutamate: step 1/4.</text>
</comment>
<dbReference type="GeneID" id="78293898"/>
<keyword evidence="3 8" id="KW-0055">Arginine biosynthesis</keyword>
<proteinExistence type="inferred from homology"/>
<dbReference type="InterPro" id="IPR016117">
    <property type="entry name" value="ArgJ-like_dom_sf"/>
</dbReference>
<dbReference type="PANTHER" id="PTHR23100">
    <property type="entry name" value="ARGININE BIOSYNTHESIS BIFUNCTIONAL PROTEIN ARGJ"/>
    <property type="match status" value="1"/>
</dbReference>
<dbReference type="Gene3D" id="3.30.2330.10">
    <property type="entry name" value="arginine biosynthesis bifunctional protein suprefamily"/>
    <property type="match status" value="1"/>
</dbReference>
<evidence type="ECO:0000256" key="6">
    <source>
        <dbReference type="ARBA" id="ARBA00022813"/>
    </source>
</evidence>
<feature type="binding site" evidence="8">
    <location>
        <position position="155"/>
    </location>
    <ligand>
        <name>substrate</name>
    </ligand>
</feature>
<comment type="catalytic activity">
    <reaction evidence="8">
        <text>N(2)-acetyl-L-ornithine + L-glutamate = N-acetyl-L-glutamate + L-ornithine</text>
        <dbReference type="Rhea" id="RHEA:15349"/>
        <dbReference type="ChEBI" id="CHEBI:29985"/>
        <dbReference type="ChEBI" id="CHEBI:44337"/>
        <dbReference type="ChEBI" id="CHEBI:46911"/>
        <dbReference type="ChEBI" id="CHEBI:57805"/>
        <dbReference type="EC" id="2.3.1.35"/>
    </reaction>
</comment>
<dbReference type="UniPathway" id="UPA00068">
    <property type="reaction ID" value="UER00106"/>
</dbReference>
<comment type="similarity">
    <text evidence="1 8">Belongs to the ArgJ family.</text>
</comment>
<dbReference type="EC" id="2.3.1.1" evidence="8"/>
<protein>
    <recommendedName>
        <fullName evidence="8">Arginine biosynthesis bifunctional protein ArgJ</fullName>
    </recommendedName>
    <domain>
        <recommendedName>
            <fullName evidence="8">Glutamate N-acetyltransferase</fullName>
            <ecNumber evidence="8">2.3.1.35</ecNumber>
        </recommendedName>
        <alternativeName>
            <fullName evidence="8">Ornithine acetyltransferase</fullName>
            <shortName evidence="8">OATase</shortName>
        </alternativeName>
        <alternativeName>
            <fullName evidence="8">Ornithine transacetylase</fullName>
        </alternativeName>
    </domain>
    <domain>
        <recommendedName>
            <fullName evidence="8">Amino-acid acetyltransferase</fullName>
            <ecNumber evidence="8">2.3.1.1</ecNumber>
        </recommendedName>
        <alternativeName>
            <fullName evidence="8">N-acetylglutamate synthase</fullName>
            <shortName evidence="8">AGSase</shortName>
        </alternativeName>
    </domain>
    <component>
        <recommendedName>
            <fullName evidence="8">Arginine biosynthesis bifunctional protein ArgJ alpha chain</fullName>
        </recommendedName>
    </component>
    <component>
        <recommendedName>
            <fullName evidence="8">Arginine biosynthesis bifunctional protein ArgJ beta chain</fullName>
        </recommendedName>
    </component>
</protein>
<evidence type="ECO:0000256" key="2">
    <source>
        <dbReference type="ARBA" id="ARBA00011475"/>
    </source>
</evidence>
<keyword evidence="6 8" id="KW-0068">Autocatalytic cleavage</keyword>
<dbReference type="InterPro" id="IPR042195">
    <property type="entry name" value="ArgJ_beta_C"/>
</dbReference>
<evidence type="ECO:0000256" key="8">
    <source>
        <dbReference type="HAMAP-Rule" id="MF_01106"/>
    </source>
</evidence>
<evidence type="ECO:0000256" key="5">
    <source>
        <dbReference type="ARBA" id="ARBA00022679"/>
    </source>
</evidence>
<organism evidence="10 11">
    <name type="scientific">Victivallis vadensis</name>
    <dbReference type="NCBI Taxonomy" id="172901"/>
    <lineage>
        <taxon>Bacteria</taxon>
        <taxon>Pseudomonadati</taxon>
        <taxon>Lentisphaerota</taxon>
        <taxon>Lentisphaeria</taxon>
        <taxon>Victivallales</taxon>
        <taxon>Victivallaceae</taxon>
        <taxon>Victivallis</taxon>
    </lineage>
</organism>
<evidence type="ECO:0000313" key="10">
    <source>
        <dbReference type="EMBL" id="PVY45538.1"/>
    </source>
</evidence>
<feature type="chain" id="PRO_5041491264" description="Arginine biosynthesis bifunctional protein ArgJ beta chain" evidence="8">
    <location>
        <begin position="196"/>
        <end position="408"/>
    </location>
</feature>
<keyword evidence="8" id="KW-0963">Cytoplasm</keyword>
<comment type="function">
    <text evidence="8">Catalyzes two activities which are involved in the cyclic version of arginine biosynthesis: the synthesis of N-acetylglutamate from glutamate and acetyl-CoA as the acetyl donor, and of ornithine by transacetylation between N(2)-acetylornithine and glutamate.</text>
</comment>
<feature type="site" description="Involved in the stabilization of negative charge on the oxyanion by the formation of the oxyanion hole" evidence="8">
    <location>
        <position position="119"/>
    </location>
</feature>
<keyword evidence="5 8" id="KW-0808">Transferase</keyword>
<dbReference type="GO" id="GO:0004358">
    <property type="term" value="F:L-glutamate N-acetyltransferase activity, acting on acetyl-L-ornithine as donor"/>
    <property type="evidence" value="ECO:0007669"/>
    <property type="project" value="UniProtKB-UniRule"/>
</dbReference>
<feature type="chain" id="PRO_5041491263" description="Arginine biosynthesis bifunctional protein ArgJ alpha chain" evidence="8">
    <location>
        <begin position="1"/>
        <end position="195"/>
    </location>
</feature>
<gene>
    <name evidence="8 9" type="primary">argJ</name>
    <name evidence="10" type="ORF">C8D82_102109</name>
    <name evidence="9" type="ORF">HF882_13775</name>
</gene>
<dbReference type="Gene3D" id="3.60.70.12">
    <property type="entry name" value="L-amino peptidase D-ALA esterase/amidase"/>
    <property type="match status" value="1"/>
</dbReference>
<dbReference type="NCBIfam" id="NF003802">
    <property type="entry name" value="PRK05388.1"/>
    <property type="match status" value="1"/>
</dbReference>
<evidence type="ECO:0000313" key="11">
    <source>
        <dbReference type="Proteomes" id="UP000245959"/>
    </source>
</evidence>
<feature type="binding site" evidence="8">
    <location>
        <position position="281"/>
    </location>
    <ligand>
        <name>substrate</name>
    </ligand>
</feature>
<dbReference type="EMBL" id="JABAEW010000028">
    <property type="protein sequence ID" value="NMD87654.1"/>
    <property type="molecule type" value="Genomic_DNA"/>
</dbReference>
<dbReference type="Pfam" id="PF01960">
    <property type="entry name" value="ArgJ"/>
    <property type="match status" value="1"/>
</dbReference>
<dbReference type="SUPFAM" id="SSF56266">
    <property type="entry name" value="DmpA/ArgJ-like"/>
    <property type="match status" value="1"/>
</dbReference>
<dbReference type="Proteomes" id="UP000245959">
    <property type="component" value="Unassembled WGS sequence"/>
</dbReference>
<dbReference type="EMBL" id="QEKH01000002">
    <property type="protein sequence ID" value="PVY45538.1"/>
    <property type="molecule type" value="Genomic_DNA"/>
</dbReference>
<feature type="binding site" evidence="8">
    <location>
        <position position="408"/>
    </location>
    <ligand>
        <name>substrate</name>
    </ligand>
</feature>
<evidence type="ECO:0000256" key="4">
    <source>
        <dbReference type="ARBA" id="ARBA00022605"/>
    </source>
</evidence>
<evidence type="ECO:0000313" key="12">
    <source>
        <dbReference type="Proteomes" id="UP000576225"/>
    </source>
</evidence>
<dbReference type="HAMAP" id="MF_01106">
    <property type="entry name" value="ArgJ"/>
    <property type="match status" value="1"/>
</dbReference>
<feature type="binding site" evidence="8">
    <location>
        <position position="181"/>
    </location>
    <ligand>
        <name>substrate</name>
    </ligand>
</feature>
<comment type="catalytic activity">
    <reaction evidence="8">
        <text>L-glutamate + acetyl-CoA = N-acetyl-L-glutamate + CoA + H(+)</text>
        <dbReference type="Rhea" id="RHEA:24292"/>
        <dbReference type="ChEBI" id="CHEBI:15378"/>
        <dbReference type="ChEBI" id="CHEBI:29985"/>
        <dbReference type="ChEBI" id="CHEBI:44337"/>
        <dbReference type="ChEBI" id="CHEBI:57287"/>
        <dbReference type="ChEBI" id="CHEBI:57288"/>
        <dbReference type="EC" id="2.3.1.1"/>
    </reaction>
</comment>
<dbReference type="GO" id="GO:0005737">
    <property type="term" value="C:cytoplasm"/>
    <property type="evidence" value="ECO:0007669"/>
    <property type="project" value="UniProtKB-SubCell"/>
</dbReference>